<dbReference type="InterPro" id="IPR001127">
    <property type="entry name" value="PTS_EIIA_1_perm"/>
</dbReference>
<keyword evidence="2" id="KW-0813">Transport</keyword>
<dbReference type="Gene3D" id="2.70.70.10">
    <property type="entry name" value="Glucose Permease (Domain IIA)"/>
    <property type="match status" value="1"/>
</dbReference>
<keyword evidence="8" id="KW-0418">Kinase</keyword>
<dbReference type="PROSITE" id="PS51098">
    <property type="entry name" value="PTS_EIIB_TYPE_1"/>
    <property type="match status" value="1"/>
</dbReference>
<feature type="transmembrane region" description="Helical" evidence="12">
    <location>
        <begin position="501"/>
        <end position="521"/>
    </location>
</feature>
<protein>
    <submittedName>
        <fullName evidence="16">Glucose PTS transporter subunit IIA</fullName>
    </submittedName>
</protein>
<comment type="subcellular location">
    <subcellularLocation>
        <location evidence="1">Cell membrane</location>
        <topology evidence="1">Multi-pass membrane protein</topology>
    </subcellularLocation>
</comment>
<dbReference type="InterPro" id="IPR011055">
    <property type="entry name" value="Dup_hybrid_motif"/>
</dbReference>
<dbReference type="PROSITE" id="PS01035">
    <property type="entry name" value="PTS_EIIB_TYPE_1_CYS"/>
    <property type="match status" value="1"/>
</dbReference>
<feature type="transmembrane region" description="Helical" evidence="12">
    <location>
        <begin position="386"/>
        <end position="403"/>
    </location>
</feature>
<feature type="domain" description="PTS EIIA type-1" evidence="13">
    <location>
        <begin position="25"/>
        <end position="129"/>
    </location>
</feature>
<dbReference type="Pfam" id="PF00358">
    <property type="entry name" value="PTS_EIIA_1"/>
    <property type="match status" value="1"/>
</dbReference>
<feature type="transmembrane region" description="Helical" evidence="12">
    <location>
        <begin position="320"/>
        <end position="340"/>
    </location>
</feature>
<dbReference type="PANTHER" id="PTHR30175">
    <property type="entry name" value="PHOSPHOTRANSFERASE SYSTEM TRANSPORT PROTEIN"/>
    <property type="match status" value="1"/>
</dbReference>
<accession>A0ABW4NLV5</accession>
<keyword evidence="3" id="KW-1003">Cell membrane</keyword>
<evidence type="ECO:0000256" key="11">
    <source>
        <dbReference type="PROSITE-ProRule" id="PRU00421"/>
    </source>
</evidence>
<evidence type="ECO:0000256" key="3">
    <source>
        <dbReference type="ARBA" id="ARBA00022475"/>
    </source>
</evidence>
<keyword evidence="4" id="KW-0762">Sugar transport</keyword>
<dbReference type="Pfam" id="PF02378">
    <property type="entry name" value="PTS_EIIC"/>
    <property type="match status" value="1"/>
</dbReference>
<dbReference type="PROSITE" id="PS51093">
    <property type="entry name" value="PTS_EIIA_TYPE_1"/>
    <property type="match status" value="1"/>
</dbReference>
<evidence type="ECO:0000256" key="8">
    <source>
        <dbReference type="ARBA" id="ARBA00022777"/>
    </source>
</evidence>
<dbReference type="InterPro" id="IPR050558">
    <property type="entry name" value="PTS_Sugar-Specific_Components"/>
</dbReference>
<dbReference type="InterPro" id="IPR001996">
    <property type="entry name" value="PTS_IIB_1"/>
</dbReference>
<dbReference type="Proteomes" id="UP001597285">
    <property type="component" value="Unassembled WGS sequence"/>
</dbReference>
<evidence type="ECO:0000256" key="9">
    <source>
        <dbReference type="ARBA" id="ARBA00022989"/>
    </source>
</evidence>
<dbReference type="Pfam" id="PF00367">
    <property type="entry name" value="PTS_EIIB"/>
    <property type="match status" value="1"/>
</dbReference>
<dbReference type="EMBL" id="JBHUFF010000006">
    <property type="protein sequence ID" value="MFD1798507.1"/>
    <property type="molecule type" value="Genomic_DNA"/>
</dbReference>
<evidence type="ECO:0000256" key="5">
    <source>
        <dbReference type="ARBA" id="ARBA00022679"/>
    </source>
</evidence>
<name>A0ABW4NLV5_9LACT</name>
<evidence type="ECO:0000256" key="6">
    <source>
        <dbReference type="ARBA" id="ARBA00022683"/>
    </source>
</evidence>
<keyword evidence="6" id="KW-0598">Phosphotransferase system</keyword>
<proteinExistence type="predicted"/>
<feature type="transmembrane region" description="Helical" evidence="12">
    <location>
        <begin position="533"/>
        <end position="552"/>
    </location>
</feature>
<evidence type="ECO:0000256" key="7">
    <source>
        <dbReference type="ARBA" id="ARBA00022692"/>
    </source>
</evidence>
<dbReference type="InterPro" id="IPR013013">
    <property type="entry name" value="PTS_EIIC_1"/>
</dbReference>
<feature type="transmembrane region" description="Helical" evidence="12">
    <location>
        <begin position="604"/>
        <end position="627"/>
    </location>
</feature>
<evidence type="ECO:0000256" key="4">
    <source>
        <dbReference type="ARBA" id="ARBA00022597"/>
    </source>
</evidence>
<comment type="caution">
    <text evidence="16">The sequence shown here is derived from an EMBL/GenBank/DDBJ whole genome shotgun (WGS) entry which is preliminary data.</text>
</comment>
<evidence type="ECO:0000256" key="10">
    <source>
        <dbReference type="ARBA" id="ARBA00023136"/>
    </source>
</evidence>
<feature type="transmembrane region" description="Helical" evidence="12">
    <location>
        <begin position="280"/>
        <end position="300"/>
    </location>
</feature>
<feature type="transmembrane region" description="Helical" evidence="12">
    <location>
        <begin position="347"/>
        <end position="366"/>
    </location>
</feature>
<dbReference type="InterPro" id="IPR003352">
    <property type="entry name" value="PTS_EIIC"/>
</dbReference>
<dbReference type="PROSITE" id="PS51103">
    <property type="entry name" value="PTS_EIIC_TYPE_1"/>
    <property type="match status" value="1"/>
</dbReference>
<dbReference type="RefSeq" id="WP_058919606.1">
    <property type="nucleotide sequence ID" value="NZ_JBHSQC010000005.1"/>
</dbReference>
<feature type="domain" description="PTS EIIC type-1" evidence="15">
    <location>
        <begin position="282"/>
        <end position="639"/>
    </location>
</feature>
<organism evidence="16 17">
    <name type="scientific">Carnobacterium antarcticum</name>
    <dbReference type="NCBI Taxonomy" id="2126436"/>
    <lineage>
        <taxon>Bacteria</taxon>
        <taxon>Bacillati</taxon>
        <taxon>Bacillota</taxon>
        <taxon>Bacilli</taxon>
        <taxon>Lactobacillales</taxon>
        <taxon>Carnobacteriaceae</taxon>
        <taxon>Carnobacterium</taxon>
    </lineage>
</organism>
<dbReference type="PROSITE" id="PS00371">
    <property type="entry name" value="PTS_EIIA_TYPE_1_HIS"/>
    <property type="match status" value="1"/>
</dbReference>
<evidence type="ECO:0000256" key="12">
    <source>
        <dbReference type="SAM" id="Phobius"/>
    </source>
</evidence>
<dbReference type="InterPro" id="IPR036878">
    <property type="entry name" value="Glu_permease_IIB"/>
</dbReference>
<keyword evidence="5" id="KW-0808">Transferase</keyword>
<dbReference type="PANTHER" id="PTHR30175:SF1">
    <property type="entry name" value="PTS SYSTEM ARBUTIN-, CELLOBIOSE-, AND SALICIN-SPECIFIC EIIBC COMPONENT-RELATED"/>
    <property type="match status" value="1"/>
</dbReference>
<keyword evidence="10 12" id="KW-0472">Membrane</keyword>
<feature type="transmembrane region" description="Helical" evidence="12">
    <location>
        <begin position="559"/>
        <end position="584"/>
    </location>
</feature>
<dbReference type="Gene3D" id="3.30.1360.60">
    <property type="entry name" value="Glucose permease domain IIB"/>
    <property type="match status" value="1"/>
</dbReference>
<keyword evidence="7 12" id="KW-0812">Transmembrane</keyword>
<evidence type="ECO:0000256" key="1">
    <source>
        <dbReference type="ARBA" id="ARBA00004651"/>
    </source>
</evidence>
<evidence type="ECO:0000313" key="17">
    <source>
        <dbReference type="Proteomes" id="UP001597285"/>
    </source>
</evidence>
<reference evidence="17" key="1">
    <citation type="journal article" date="2019" name="Int. J. Syst. Evol. Microbiol.">
        <title>The Global Catalogue of Microorganisms (GCM) 10K type strain sequencing project: providing services to taxonomists for standard genome sequencing and annotation.</title>
        <authorList>
            <consortium name="The Broad Institute Genomics Platform"/>
            <consortium name="The Broad Institute Genome Sequencing Center for Infectious Disease"/>
            <person name="Wu L."/>
            <person name="Ma J."/>
        </authorList>
    </citation>
    <scope>NUCLEOTIDE SEQUENCE [LARGE SCALE GENOMIC DNA]</scope>
    <source>
        <strain evidence="17">KCTC 42143</strain>
    </source>
</reference>
<keyword evidence="17" id="KW-1185">Reference proteome</keyword>
<evidence type="ECO:0000259" key="14">
    <source>
        <dbReference type="PROSITE" id="PS51098"/>
    </source>
</evidence>
<evidence type="ECO:0000259" key="15">
    <source>
        <dbReference type="PROSITE" id="PS51103"/>
    </source>
</evidence>
<dbReference type="SUPFAM" id="SSF51261">
    <property type="entry name" value="Duplicated hybrid motif"/>
    <property type="match status" value="1"/>
</dbReference>
<feature type="transmembrane region" description="Helical" evidence="12">
    <location>
        <begin position="471"/>
        <end position="489"/>
    </location>
</feature>
<dbReference type="NCBIfam" id="TIGR00830">
    <property type="entry name" value="PTBA"/>
    <property type="match status" value="1"/>
</dbReference>
<evidence type="ECO:0000313" key="16">
    <source>
        <dbReference type="EMBL" id="MFD1798507.1"/>
    </source>
</evidence>
<gene>
    <name evidence="16" type="ORF">ACFSBK_01350</name>
</gene>
<feature type="active site" description="Phosphocysteine intermediate; for EIIB activity" evidence="11">
    <location>
        <position position="193"/>
    </location>
</feature>
<dbReference type="InterPro" id="IPR018113">
    <property type="entry name" value="PTrfase_EIIB_Cys"/>
</dbReference>
<keyword evidence="9 12" id="KW-1133">Transmembrane helix</keyword>
<sequence>MKDIYNLSVYSPASGRIIKLSDVDDPVFSKKMMGDGFAIEPMDEKIVSPAAGKIAFIAPTKHAIGIETNEGLAIVLHLGIDTVDLNGTPFELFVKEGDSVAENSKICSMDLKAIESAGKKTTVITAITNFSEKIKEMTVEYGNTSAGNLAASIELLPGNKKSKQHQTENYQSLAENIIRYVGGEENIDSLIHCITRLRFYLKDESKTNGDAMQDLKGVLGVATAGGQYQVIIGPAVNDVYEAVMSQLSFSENKQDAASPIPDNSEDKTVLEKIKNGSNQLLGTITGSMTPIISILAASGVMKGLLALLTGLNVVSEAGNFYLLVSAMADAVFYFLPILIGFNAAIRLGGNAILTAVVGGAIAYPTLLEAADKGLNVLSIGPVDFPFVSYSYSIFPMILAAWLVKKIEAWLKTWVPAFLQAIINPIIVIGLVTSITFLITGPVITWLSFALASGLETFLNWNAPIFGAIIDGFYQILVIFGLHWGIMPIYINDFATLGYSHLSAMVSVTIVGQGGAALAVAMKTKKAELKEIGYAAAISAFCGITEPAIYGITLRYRRPFICASIGSAVGGFLVGLLDVNMWSIIGSIIGLPSYIDPKLGITSNFWFAVLATAITLIVSFTLTYFWGYNDSMQMREKREKPKNPAKMQQF</sequence>
<dbReference type="SUPFAM" id="SSF55604">
    <property type="entry name" value="Glucose permease domain IIB"/>
    <property type="match status" value="1"/>
</dbReference>
<evidence type="ECO:0000256" key="2">
    <source>
        <dbReference type="ARBA" id="ARBA00022448"/>
    </source>
</evidence>
<feature type="domain" description="PTS EIIB type-1" evidence="14">
    <location>
        <begin position="171"/>
        <end position="253"/>
    </location>
</feature>
<evidence type="ECO:0000259" key="13">
    <source>
        <dbReference type="PROSITE" id="PS51093"/>
    </source>
</evidence>
<dbReference type="CDD" id="cd00212">
    <property type="entry name" value="PTS_IIB_glc"/>
    <property type="match status" value="1"/>
</dbReference>
<feature type="transmembrane region" description="Helical" evidence="12">
    <location>
        <begin position="424"/>
        <end position="451"/>
    </location>
</feature>